<organism evidence="2 3">
    <name type="scientific">Methylomonas koyamae</name>
    <dbReference type="NCBI Taxonomy" id="702114"/>
    <lineage>
        <taxon>Bacteria</taxon>
        <taxon>Pseudomonadati</taxon>
        <taxon>Pseudomonadota</taxon>
        <taxon>Gammaproteobacteria</taxon>
        <taxon>Methylococcales</taxon>
        <taxon>Methylococcaceae</taxon>
        <taxon>Methylomonas</taxon>
    </lineage>
</organism>
<evidence type="ECO:0000313" key="2">
    <source>
        <dbReference type="EMBL" id="OAI10415.1"/>
    </source>
</evidence>
<protein>
    <recommendedName>
        <fullName evidence="1">HD-GYP domain-containing protein</fullName>
    </recommendedName>
</protein>
<reference evidence="2 3" key="1">
    <citation type="submission" date="2016-03" db="EMBL/GenBank/DDBJ databases">
        <authorList>
            <person name="Ploux O."/>
        </authorList>
    </citation>
    <scope>NUCLEOTIDE SEQUENCE [LARGE SCALE GENOMIC DNA]</scope>
    <source>
        <strain evidence="2 3">R-45378</strain>
    </source>
</reference>
<dbReference type="InterPro" id="IPR021812">
    <property type="entry name" value="DUF3391"/>
</dbReference>
<gene>
    <name evidence="2" type="ORF">A1507_03755</name>
</gene>
<dbReference type="AlphaFoldDB" id="A0A177MXV3"/>
<dbReference type="PROSITE" id="PS51832">
    <property type="entry name" value="HD_GYP"/>
    <property type="match status" value="1"/>
</dbReference>
<sequence length="384" mass="40948">MVKKICVSQLRQGMYLCGTDRKWWDVPFLTTKFLIRSDAEIETLREYCREVFIDLAKGVDVAAPDDNAPASVLAAAAESGPLRQFYRRFESVLETVRADGGIDFGAAAEIASDLIFALDNGDVSLDQVSGRSLADPALVHKSVNVCLLVLGLARHLAVAPDLLRHTAIAALLHDLGLLGLPQSIIGKAAELTGAERSALRQHVSAGLALLHGVPGVPVEVLEAVGDHHEPPDGAGYPRGLVAGQIGLPARLVAVASVYEALISDRADRPAQTKLEALGYMYAASPTQFDAALVAGLIEVLQAYPPGCIVELASGELALVGAEPANYLSRPPCRLIADASKQLLFQEQRLDLSDAAHKHLAIARVLARDEPFVELLATFAALERL</sequence>
<feature type="domain" description="HD-GYP" evidence="1">
    <location>
        <begin position="116"/>
        <end position="312"/>
    </location>
</feature>
<dbReference type="EMBL" id="LUUJ01000134">
    <property type="protein sequence ID" value="OAI10415.1"/>
    <property type="molecule type" value="Genomic_DNA"/>
</dbReference>
<accession>A0A177MXV3</accession>
<dbReference type="InterPro" id="IPR003607">
    <property type="entry name" value="HD/PDEase_dom"/>
</dbReference>
<proteinExistence type="predicted"/>
<dbReference type="Pfam" id="PF11871">
    <property type="entry name" value="DUF3391"/>
    <property type="match status" value="1"/>
</dbReference>
<dbReference type="SUPFAM" id="SSF109604">
    <property type="entry name" value="HD-domain/PDEase-like"/>
    <property type="match status" value="1"/>
</dbReference>
<dbReference type="RefSeq" id="WP_064042588.1">
    <property type="nucleotide sequence ID" value="NZ_LUUJ01000134.1"/>
</dbReference>
<dbReference type="PANTHER" id="PTHR43155:SF2">
    <property type="entry name" value="CYCLIC DI-GMP PHOSPHODIESTERASE PA4108"/>
    <property type="match status" value="1"/>
</dbReference>
<evidence type="ECO:0000259" key="1">
    <source>
        <dbReference type="PROSITE" id="PS51832"/>
    </source>
</evidence>
<dbReference type="PANTHER" id="PTHR43155">
    <property type="entry name" value="CYCLIC DI-GMP PHOSPHODIESTERASE PA4108-RELATED"/>
    <property type="match status" value="1"/>
</dbReference>
<evidence type="ECO:0000313" key="3">
    <source>
        <dbReference type="Proteomes" id="UP000077857"/>
    </source>
</evidence>
<dbReference type="Gene3D" id="1.10.3210.10">
    <property type="entry name" value="Hypothetical protein af1432"/>
    <property type="match status" value="1"/>
</dbReference>
<dbReference type="InterPro" id="IPR037522">
    <property type="entry name" value="HD_GYP_dom"/>
</dbReference>
<name>A0A177MXV3_9GAMM</name>
<dbReference type="Proteomes" id="UP000077857">
    <property type="component" value="Unassembled WGS sequence"/>
</dbReference>
<dbReference type="CDD" id="cd00077">
    <property type="entry name" value="HDc"/>
    <property type="match status" value="1"/>
</dbReference>
<comment type="caution">
    <text evidence="2">The sequence shown here is derived from an EMBL/GenBank/DDBJ whole genome shotgun (WGS) entry which is preliminary data.</text>
</comment>
<dbReference type="Pfam" id="PF13487">
    <property type="entry name" value="HD_5"/>
    <property type="match status" value="1"/>
</dbReference>
<dbReference type="GO" id="GO:0008081">
    <property type="term" value="F:phosphoric diester hydrolase activity"/>
    <property type="evidence" value="ECO:0007669"/>
    <property type="project" value="UniProtKB-ARBA"/>
</dbReference>